<sequence length="542" mass="57534">MTMKKITLFILLLAFTQFSIAQIINEPANWPNPDWTTSGNYGAAGLLADPVSDSSFSFDDDATGSTSDDDIASESPIIDLTPAYNGGENQIVISGNYNHNDINANLLVDYWDADASSWVTVLDLVETANDLGNWCDGTLVIFETGFGISSFSANQLSNFKYRFSYDDNDGWDWGFCINNVSLISSGGSVPNCDAVVTSPANGETSVGINPTVNWNSASGFPDGYYFSLGTSSGGNDIMDAVDVGNVNSYSLSGLSYSTTYYVTLLPYNSSGPATDSCTSYSFTTQVDTNTTVDCNAGPVTTTFCYDTGLDNSYSFISNDGGPLNLVIDSGQVENGWDELFVYDSDGVTELTPAQPFYGNGGDISGLTFQSSGDNITLVIDEDFSISCVSSPSINPITLTVSCATCVNPTVDFEMVSDCLNAPQFYVDVDVTDLGSAGSVTISDNQGSSNVSASTTGTYQFGPYANNTDVQINVANDDDVNCFANSSSMTQEFCAVTLVDCAAGPISTSYCYTNNDTTEFEYVSSDGSPLNLTIDSGFIEAGW</sequence>
<dbReference type="PROSITE" id="PS50853">
    <property type="entry name" value="FN3"/>
    <property type="match status" value="1"/>
</dbReference>
<dbReference type="InterPro" id="IPR036116">
    <property type="entry name" value="FN3_sf"/>
</dbReference>
<feature type="domain" description="Fibronectin type-III" evidence="1">
    <location>
        <begin position="195"/>
        <end position="287"/>
    </location>
</feature>
<dbReference type="InterPro" id="IPR003961">
    <property type="entry name" value="FN3_dom"/>
</dbReference>
<dbReference type="Gene3D" id="2.60.40.10">
    <property type="entry name" value="Immunoglobulins"/>
    <property type="match status" value="1"/>
</dbReference>
<dbReference type="AlphaFoldDB" id="A0A381Y1S0"/>
<proteinExistence type="predicted"/>
<name>A0A381Y1S0_9ZZZZ</name>
<dbReference type="SUPFAM" id="SSF49265">
    <property type="entry name" value="Fibronectin type III"/>
    <property type="match status" value="1"/>
</dbReference>
<feature type="non-terminal residue" evidence="2">
    <location>
        <position position="542"/>
    </location>
</feature>
<accession>A0A381Y1S0</accession>
<gene>
    <name evidence="2" type="ORF">METZ01_LOCUS123808</name>
</gene>
<dbReference type="EMBL" id="UINC01017193">
    <property type="protein sequence ID" value="SVA70954.1"/>
    <property type="molecule type" value="Genomic_DNA"/>
</dbReference>
<reference evidence="2" key="1">
    <citation type="submission" date="2018-05" db="EMBL/GenBank/DDBJ databases">
        <authorList>
            <person name="Lanie J.A."/>
            <person name="Ng W.-L."/>
            <person name="Kazmierczak K.M."/>
            <person name="Andrzejewski T.M."/>
            <person name="Davidsen T.M."/>
            <person name="Wayne K.J."/>
            <person name="Tettelin H."/>
            <person name="Glass J.I."/>
            <person name="Rusch D."/>
            <person name="Podicherti R."/>
            <person name="Tsui H.-C.T."/>
            <person name="Winkler M.E."/>
        </authorList>
    </citation>
    <scope>NUCLEOTIDE SEQUENCE</scope>
</reference>
<evidence type="ECO:0000313" key="2">
    <source>
        <dbReference type="EMBL" id="SVA70954.1"/>
    </source>
</evidence>
<evidence type="ECO:0000259" key="1">
    <source>
        <dbReference type="PROSITE" id="PS50853"/>
    </source>
</evidence>
<organism evidence="2">
    <name type="scientific">marine metagenome</name>
    <dbReference type="NCBI Taxonomy" id="408172"/>
    <lineage>
        <taxon>unclassified sequences</taxon>
        <taxon>metagenomes</taxon>
        <taxon>ecological metagenomes</taxon>
    </lineage>
</organism>
<protein>
    <recommendedName>
        <fullName evidence="1">Fibronectin type-III domain-containing protein</fullName>
    </recommendedName>
</protein>
<dbReference type="InterPro" id="IPR013783">
    <property type="entry name" value="Ig-like_fold"/>
</dbReference>